<evidence type="ECO:0000313" key="2">
    <source>
        <dbReference type="Proteomes" id="UP000281112"/>
    </source>
</evidence>
<gene>
    <name evidence="1" type="ORF">EES38_09525</name>
</gene>
<name>A0A3N9TGR7_9VIBR</name>
<accession>A0A3N9TGR7</accession>
<proteinExistence type="predicted"/>
<dbReference type="OrthoDB" id="5816981at2"/>
<evidence type="ECO:0000313" key="1">
    <source>
        <dbReference type="EMBL" id="RQW63477.1"/>
    </source>
</evidence>
<dbReference type="AlphaFoldDB" id="A0A3N9TGR7"/>
<reference evidence="1 2" key="1">
    <citation type="submission" date="2018-11" db="EMBL/GenBank/DDBJ databases">
        <title>Vibrio LJC006 sp. nov., isolated from seawater during the bloom of the enteromorpha.</title>
        <authorList>
            <person name="Liang J."/>
        </authorList>
    </citation>
    <scope>NUCLEOTIDE SEQUENCE [LARGE SCALE GENOMIC DNA]</scope>
    <source>
        <strain evidence="1 2">LJC006</strain>
    </source>
</reference>
<comment type="caution">
    <text evidence="1">The sequence shown here is derived from an EMBL/GenBank/DDBJ whole genome shotgun (WGS) entry which is preliminary data.</text>
</comment>
<protein>
    <submittedName>
        <fullName evidence="1">MarR family transcriptional regulator</fullName>
    </submittedName>
</protein>
<dbReference type="RefSeq" id="WP_124936940.1">
    <property type="nucleotide sequence ID" value="NZ_RJVQ01000003.1"/>
</dbReference>
<organism evidence="1 2">
    <name type="scientific">Vibrio viridaestus</name>
    <dbReference type="NCBI Taxonomy" id="2487322"/>
    <lineage>
        <taxon>Bacteria</taxon>
        <taxon>Pseudomonadati</taxon>
        <taxon>Pseudomonadota</taxon>
        <taxon>Gammaproteobacteria</taxon>
        <taxon>Vibrionales</taxon>
        <taxon>Vibrionaceae</taxon>
        <taxon>Vibrio</taxon>
    </lineage>
</organism>
<dbReference type="Proteomes" id="UP000281112">
    <property type="component" value="Unassembled WGS sequence"/>
</dbReference>
<sequence>MRLAHKRKVQKKLQKRIQAMRVTLARSESQVNSPVKSVVIAQPQKVESVSKTVSKDVALTPKQQQVLDIVARFSDGINPKSIGLEAGQDDSKAASWATGALKKLLDENLVEKVQLAGNKVLYKSL</sequence>
<dbReference type="EMBL" id="RJVQ01000003">
    <property type="protein sequence ID" value="RQW63477.1"/>
    <property type="molecule type" value="Genomic_DNA"/>
</dbReference>
<keyword evidence="2" id="KW-1185">Reference proteome</keyword>